<evidence type="ECO:0000256" key="2">
    <source>
        <dbReference type="ARBA" id="ARBA00022525"/>
    </source>
</evidence>
<reference evidence="12 13" key="1">
    <citation type="submission" date="2012-10" db="EMBL/GenBank/DDBJ databases">
        <authorList>
            <person name="Zadoks R.N."/>
            <person name="Moroni P."/>
            <person name="Richards V.P."/>
            <person name="Durkin S.A.S."/>
            <person name="Kim M."/>
            <person name="Pavinski Bitar P.D."/>
            <person name="Stanhope M.J."/>
            <person name="Town C.D."/>
            <person name="Venter J.C."/>
        </authorList>
    </citation>
    <scope>NUCLEOTIDE SEQUENCE [LARGE SCALE GENOMIC DNA]</scope>
    <source>
        <strain evidence="12 13">CCUG 29376</strain>
    </source>
</reference>
<keyword evidence="4" id="KW-0572">Peptidoglycan-anchor</keyword>
<keyword evidence="5" id="KW-0472">Membrane</keyword>
<name>A0AAV3JL74_STRAG</name>
<evidence type="ECO:0000313" key="13">
    <source>
        <dbReference type="Proteomes" id="UP000015267"/>
    </source>
</evidence>
<evidence type="ECO:0000259" key="7">
    <source>
        <dbReference type="Pfam" id="PF00746"/>
    </source>
</evidence>
<dbReference type="InterPro" id="IPR019931">
    <property type="entry name" value="LPXTG_anchor"/>
</dbReference>
<evidence type="ECO:0000256" key="5">
    <source>
        <dbReference type="SAM" id="Phobius"/>
    </source>
</evidence>
<keyword evidence="2" id="KW-0964">Secreted</keyword>
<keyword evidence="5" id="KW-0812">Transmembrane</keyword>
<evidence type="ECO:0000259" key="9">
    <source>
        <dbReference type="Pfam" id="PF16569"/>
    </source>
</evidence>
<feature type="domain" description="Gram-positive pilin backbone subunit 2 Cna-B-like" evidence="9">
    <location>
        <begin position="221"/>
        <end position="334"/>
    </location>
</feature>
<feature type="chain" id="PRO_5043539657" evidence="6">
    <location>
        <begin position="30"/>
        <end position="674"/>
    </location>
</feature>
<dbReference type="Gene3D" id="1.20.58.90">
    <property type="match status" value="1"/>
</dbReference>
<dbReference type="InterPro" id="IPR032334">
    <property type="entry name" value="GramPos_pilinBB"/>
</dbReference>
<dbReference type="Pfam" id="PF17802">
    <property type="entry name" value="SpaA"/>
    <property type="match status" value="1"/>
</dbReference>
<feature type="domain" description="SpaA-like prealbumin fold" evidence="11">
    <location>
        <begin position="558"/>
        <end position="610"/>
    </location>
</feature>
<organism evidence="12 13">
    <name type="scientific">Streptococcus agalactiae CCUG 29376</name>
    <dbReference type="NCBI Taxonomy" id="1105255"/>
    <lineage>
        <taxon>Bacteria</taxon>
        <taxon>Bacillati</taxon>
        <taxon>Bacillota</taxon>
        <taxon>Bacilli</taxon>
        <taxon>Lactobacillales</taxon>
        <taxon>Streptococcaceae</taxon>
        <taxon>Streptococcus</taxon>
    </lineage>
</organism>
<evidence type="ECO:0000313" key="12">
    <source>
        <dbReference type="EMBL" id="EPW18395.1"/>
    </source>
</evidence>
<dbReference type="AlphaFoldDB" id="A0AAV3JL74"/>
<dbReference type="Proteomes" id="UP000015267">
    <property type="component" value="Unassembled WGS sequence"/>
</dbReference>
<evidence type="ECO:0000256" key="3">
    <source>
        <dbReference type="ARBA" id="ARBA00022729"/>
    </source>
</evidence>
<feature type="domain" description="Gram-positive cocci surface proteins LPxTG" evidence="7">
    <location>
        <begin position="633"/>
        <end position="669"/>
    </location>
</feature>
<dbReference type="EMBL" id="ANDB01000004">
    <property type="protein sequence ID" value="EPW18395.1"/>
    <property type="molecule type" value="Genomic_DNA"/>
</dbReference>
<dbReference type="Pfam" id="PF16555">
    <property type="entry name" value="GramPos_pilinD1"/>
    <property type="match status" value="1"/>
</dbReference>
<protein>
    <submittedName>
        <fullName evidence="12">Cell wall surface anchor protein</fullName>
    </submittedName>
</protein>
<dbReference type="NCBIfam" id="TIGR01167">
    <property type="entry name" value="LPXTG_anchor"/>
    <property type="match status" value="1"/>
</dbReference>
<evidence type="ECO:0000256" key="6">
    <source>
        <dbReference type="SAM" id="SignalP"/>
    </source>
</evidence>
<gene>
    <name evidence="12" type="ORF">SAG0055_10080</name>
</gene>
<evidence type="ECO:0000259" key="8">
    <source>
        <dbReference type="Pfam" id="PF16555"/>
    </source>
</evidence>
<dbReference type="Pfam" id="PF00746">
    <property type="entry name" value="Gram_pos_anchor"/>
    <property type="match status" value="1"/>
</dbReference>
<evidence type="ECO:0000256" key="4">
    <source>
        <dbReference type="ARBA" id="ARBA00023088"/>
    </source>
</evidence>
<dbReference type="NCBIfam" id="TIGR04226">
    <property type="entry name" value="RrgB_K2N_iso_D2"/>
    <property type="match status" value="1"/>
</dbReference>
<feature type="transmembrane region" description="Helical" evidence="5">
    <location>
        <begin position="644"/>
        <end position="666"/>
    </location>
</feature>
<dbReference type="InterPro" id="IPR041033">
    <property type="entry name" value="SpaA_PFL_dom_1"/>
</dbReference>
<sequence length="674" mass="73217">MKKINKCLTMFSTLLLILTSLFSVAPAFADDATTDTVTLHKIVMPQAAFDNFTEGTKGKNDSDYVGKQINDLKSYFGSTDAKEIKGAFFVFKNETGTKFITENGKEVDTLEAKDAEGGAVLSGLTKDNGFVFNTAKLKGIYQIVELKEKSNYDNNGSILADSKAVPVKITLPLVNNQGVVKDAHIYPKNTETKPQVDKNFADKDLDYTDNRKDKGVVSATVGDKKEYIVGTKILKGSDYKKLVWTDSMTKGLTFNNNVKVTLDGEDFPVLNYKLVTDDQGFRLALNATGLAAVAAAAKDKDVEIKITYSATVNGSTTVEIPETNDVKLDYGNNPTEESEPQEGTPANQEIKVIKDWAVDGTITDANVAVKAIFTLQEKQTDGTWVNVASHEATKPSRFEHTFTGLDNAKTYRVVERVSGYTPEYVSFKNGVVTIKNNKNSNDPTPINPSEPKVVTYGRKFVKTNQANTERLAGATFLVKKEGKYLARKAGAATAEAKAAVKTAKLALDEAVKAYNDLTKEKQEGQEGKTALATVDQKQKAYNDAFVKANYSYEWVADKKADNVVKLISNAGGQFEITGLDKGTYGLEETQAPAGYATLSGDVNFEVTATSYSKGATTDIAYDKGSVKKDAQQVQNKKVTIPQTGGIGTILFTIIGLSIMLGAVVIMKKRQSEEA</sequence>
<dbReference type="InterPro" id="IPR032332">
    <property type="entry name" value="GramPos_pilinD3"/>
</dbReference>
<keyword evidence="1" id="KW-0134">Cell wall</keyword>
<dbReference type="InterPro" id="IPR026466">
    <property type="entry name" value="Fim_isopep_form_D2_dom"/>
</dbReference>
<evidence type="ECO:0000259" key="11">
    <source>
        <dbReference type="Pfam" id="PF17802"/>
    </source>
</evidence>
<feature type="domain" description="Gram-positive pilin backbone subunit 3 Cna-B-like" evidence="10">
    <location>
        <begin position="395"/>
        <end position="478"/>
    </location>
</feature>
<dbReference type="Gene3D" id="2.60.40.1140">
    <property type="entry name" value="Collagen-binding surface protein Cna, B-type domain"/>
    <property type="match status" value="1"/>
</dbReference>
<keyword evidence="5" id="KW-1133">Transmembrane helix</keyword>
<evidence type="ECO:0000256" key="1">
    <source>
        <dbReference type="ARBA" id="ARBA00022512"/>
    </source>
</evidence>
<feature type="domain" description="Gram-positive pilin subunit D1 N-terminal" evidence="8">
    <location>
        <begin position="33"/>
        <end position="190"/>
    </location>
</feature>
<dbReference type="InterPro" id="IPR032364">
    <property type="entry name" value="GramPos_pilinD1_N"/>
</dbReference>
<accession>A0AAV3JL74</accession>
<dbReference type="Gene3D" id="2.60.40.10">
    <property type="entry name" value="Immunoglobulins"/>
    <property type="match status" value="2"/>
</dbReference>
<dbReference type="InterPro" id="IPR013783">
    <property type="entry name" value="Ig-like_fold"/>
</dbReference>
<comment type="caution">
    <text evidence="12">The sequence shown here is derived from an EMBL/GenBank/DDBJ whole genome shotgun (WGS) entry which is preliminary data.</text>
</comment>
<dbReference type="Pfam" id="PF16569">
    <property type="entry name" value="GramPos_pilinBB"/>
    <property type="match status" value="1"/>
</dbReference>
<dbReference type="Pfam" id="PF16570">
    <property type="entry name" value="GramPos_pilinD3"/>
    <property type="match status" value="1"/>
</dbReference>
<dbReference type="RefSeq" id="WP_000723539.1">
    <property type="nucleotide sequence ID" value="NZ_ANDB01000004.1"/>
</dbReference>
<feature type="signal peptide" evidence="6">
    <location>
        <begin position="1"/>
        <end position="29"/>
    </location>
</feature>
<proteinExistence type="predicted"/>
<keyword evidence="3 6" id="KW-0732">Signal</keyword>
<dbReference type="Gene3D" id="2.60.40.740">
    <property type="match status" value="1"/>
</dbReference>
<evidence type="ECO:0000259" key="10">
    <source>
        <dbReference type="Pfam" id="PF16570"/>
    </source>
</evidence>